<keyword evidence="3" id="KW-1185">Reference proteome</keyword>
<name>A0A9J6GS63_HAELO</name>
<feature type="region of interest" description="Disordered" evidence="1">
    <location>
        <begin position="34"/>
        <end position="122"/>
    </location>
</feature>
<comment type="caution">
    <text evidence="2">The sequence shown here is derived from an EMBL/GenBank/DDBJ whole genome shotgun (WGS) entry which is preliminary data.</text>
</comment>
<protein>
    <recommendedName>
        <fullName evidence="4">Transposase domain-containing protein</fullName>
    </recommendedName>
</protein>
<evidence type="ECO:0000313" key="2">
    <source>
        <dbReference type="EMBL" id="KAH9378309.1"/>
    </source>
</evidence>
<dbReference type="OrthoDB" id="8194903at2759"/>
<evidence type="ECO:0008006" key="4">
    <source>
        <dbReference type="Google" id="ProtNLM"/>
    </source>
</evidence>
<gene>
    <name evidence="2" type="ORF">HPB48_022042</name>
</gene>
<feature type="compositionally biased region" description="Acidic residues" evidence="1">
    <location>
        <begin position="109"/>
        <end position="122"/>
    </location>
</feature>
<dbReference type="Proteomes" id="UP000821853">
    <property type="component" value="Unassembled WGS sequence"/>
</dbReference>
<sequence>MSDSPARARRKRYLDRDSYFYVPASTSWKREKDFEASALSATASNVEPASDAQVVSQEHSESDVGPSNASNEGGAADVDAAPSTSQAENDQLIDEGDHDSEYCGSEYSYDSDDESDSGFLDVSDEDGMLHSRFAQFDDQTLPNSQVTRSGAIAAIMSFAVAHGLTWSALGDLAKLVNFLFGTDVLPKSKYLFRQLWSKETQDIVQQHYVCEKCESEMEAQGLSAHCPMCQHTDRIQTLKDRGLFFVILNMEKQLSFLLEKTKAVLHENLNKLQQPEEQITDVTSAECYKRLRKARNLSKDDLTLLINTDGSPVWKSSKTSIWPLQFIVNELPPHVRFKHPILAGLWFGKKHPNMQLFLHTFVKELNGMKAIKWNHEAHTHVSKVAVLGCSVDAQARAATLNMVNFNGYFGCPWCLFLGSTLKVSHVYLAVLWHGLWKTVN</sequence>
<dbReference type="EMBL" id="JABSTR010000008">
    <property type="protein sequence ID" value="KAH9378309.1"/>
    <property type="molecule type" value="Genomic_DNA"/>
</dbReference>
<dbReference type="VEuPathDB" id="VectorBase:HLOH_064572"/>
<dbReference type="OMA" id="KCILETL"/>
<accession>A0A9J6GS63</accession>
<organism evidence="2 3">
    <name type="scientific">Haemaphysalis longicornis</name>
    <name type="common">Bush tick</name>
    <dbReference type="NCBI Taxonomy" id="44386"/>
    <lineage>
        <taxon>Eukaryota</taxon>
        <taxon>Metazoa</taxon>
        <taxon>Ecdysozoa</taxon>
        <taxon>Arthropoda</taxon>
        <taxon>Chelicerata</taxon>
        <taxon>Arachnida</taxon>
        <taxon>Acari</taxon>
        <taxon>Parasitiformes</taxon>
        <taxon>Ixodida</taxon>
        <taxon>Ixodoidea</taxon>
        <taxon>Ixodidae</taxon>
        <taxon>Haemaphysalinae</taxon>
        <taxon>Haemaphysalis</taxon>
    </lineage>
</organism>
<dbReference type="AlphaFoldDB" id="A0A9J6GS63"/>
<evidence type="ECO:0000313" key="3">
    <source>
        <dbReference type="Proteomes" id="UP000821853"/>
    </source>
</evidence>
<feature type="compositionally biased region" description="Polar residues" evidence="1">
    <location>
        <begin position="39"/>
        <end position="57"/>
    </location>
</feature>
<reference evidence="2 3" key="1">
    <citation type="journal article" date="2020" name="Cell">
        <title>Large-Scale Comparative Analyses of Tick Genomes Elucidate Their Genetic Diversity and Vector Capacities.</title>
        <authorList>
            <consortium name="Tick Genome and Microbiome Consortium (TIGMIC)"/>
            <person name="Jia N."/>
            <person name="Wang J."/>
            <person name="Shi W."/>
            <person name="Du L."/>
            <person name="Sun Y."/>
            <person name="Zhan W."/>
            <person name="Jiang J.F."/>
            <person name="Wang Q."/>
            <person name="Zhang B."/>
            <person name="Ji P."/>
            <person name="Bell-Sakyi L."/>
            <person name="Cui X.M."/>
            <person name="Yuan T.T."/>
            <person name="Jiang B.G."/>
            <person name="Yang W.F."/>
            <person name="Lam T.T."/>
            <person name="Chang Q.C."/>
            <person name="Ding S.J."/>
            <person name="Wang X.J."/>
            <person name="Zhu J.G."/>
            <person name="Ruan X.D."/>
            <person name="Zhao L."/>
            <person name="Wei J.T."/>
            <person name="Ye R.Z."/>
            <person name="Que T.C."/>
            <person name="Du C.H."/>
            <person name="Zhou Y.H."/>
            <person name="Cheng J.X."/>
            <person name="Dai P.F."/>
            <person name="Guo W.B."/>
            <person name="Han X.H."/>
            <person name="Huang E.J."/>
            <person name="Li L.F."/>
            <person name="Wei W."/>
            <person name="Gao Y.C."/>
            <person name="Liu J.Z."/>
            <person name="Shao H.Z."/>
            <person name="Wang X."/>
            <person name="Wang C.C."/>
            <person name="Yang T.C."/>
            <person name="Huo Q.B."/>
            <person name="Li W."/>
            <person name="Chen H.Y."/>
            <person name="Chen S.E."/>
            <person name="Zhou L.G."/>
            <person name="Ni X.B."/>
            <person name="Tian J.H."/>
            <person name="Sheng Y."/>
            <person name="Liu T."/>
            <person name="Pan Y.S."/>
            <person name="Xia L.Y."/>
            <person name="Li J."/>
            <person name="Zhao F."/>
            <person name="Cao W.C."/>
        </authorList>
    </citation>
    <scope>NUCLEOTIDE SEQUENCE [LARGE SCALE GENOMIC DNA]</scope>
    <source>
        <strain evidence="2">HaeL-2018</strain>
    </source>
</reference>
<evidence type="ECO:0000256" key="1">
    <source>
        <dbReference type="SAM" id="MobiDB-lite"/>
    </source>
</evidence>
<proteinExistence type="predicted"/>